<keyword evidence="1" id="KW-1133">Transmembrane helix</keyword>
<dbReference type="OrthoDB" id="10414108at2759"/>
<dbReference type="InParanoid" id="L7JVT6"/>
<dbReference type="AlphaFoldDB" id="L7JVT6"/>
<gene>
    <name evidence="2" type="ORF">THOM_2218</name>
</gene>
<protein>
    <submittedName>
        <fullName evidence="2">Uncharacterized protein</fullName>
    </submittedName>
</protein>
<dbReference type="VEuPathDB" id="MicrosporidiaDB:THOM_2218"/>
<feature type="transmembrane region" description="Helical" evidence="1">
    <location>
        <begin position="48"/>
        <end position="71"/>
    </location>
</feature>
<keyword evidence="1" id="KW-0472">Membrane</keyword>
<keyword evidence="3" id="KW-1185">Reference proteome</keyword>
<sequence>MSKCFGEYLKEVKNEIIEAKSVKRALIHTYEWIDDHVFSRFSTRFFKLVSTGCFYIYNTFIYLIVPVYYIYRTECAENVSLLAAEQVN</sequence>
<dbReference type="EMBL" id="JH994015">
    <property type="protein sequence ID" value="ELQ74857.1"/>
    <property type="molecule type" value="Genomic_DNA"/>
</dbReference>
<evidence type="ECO:0000313" key="3">
    <source>
        <dbReference type="Proteomes" id="UP000011185"/>
    </source>
</evidence>
<dbReference type="HOGENOM" id="CLU_2470666_0_0_1"/>
<keyword evidence="1" id="KW-0812">Transmembrane</keyword>
<proteinExistence type="predicted"/>
<name>L7JVT6_TRAHO</name>
<evidence type="ECO:0000256" key="1">
    <source>
        <dbReference type="SAM" id="Phobius"/>
    </source>
</evidence>
<reference evidence="2 3" key="1">
    <citation type="journal article" date="2012" name="PLoS Pathog.">
        <title>The genome of the obligate intracellular parasite Trachipleistophora hominis: new insights into microsporidian genome dynamics and reductive evolution.</title>
        <authorList>
            <person name="Heinz E."/>
            <person name="Williams T.A."/>
            <person name="Nakjang S."/>
            <person name="Noel C.J."/>
            <person name="Swan D.C."/>
            <person name="Goldberg A.V."/>
            <person name="Harris S.R."/>
            <person name="Weinmaier T."/>
            <person name="Markert S."/>
            <person name="Becher D."/>
            <person name="Bernhardt J."/>
            <person name="Dagan T."/>
            <person name="Hacker C."/>
            <person name="Lucocq J.M."/>
            <person name="Schweder T."/>
            <person name="Rattei T."/>
            <person name="Hall N."/>
            <person name="Hirt R.P."/>
            <person name="Embley T.M."/>
        </authorList>
    </citation>
    <scope>NUCLEOTIDE SEQUENCE [LARGE SCALE GENOMIC DNA]</scope>
</reference>
<evidence type="ECO:0000313" key="2">
    <source>
        <dbReference type="EMBL" id="ELQ74857.1"/>
    </source>
</evidence>
<organism evidence="2 3">
    <name type="scientific">Trachipleistophora hominis</name>
    <name type="common">Microsporidian parasite</name>
    <dbReference type="NCBI Taxonomy" id="72359"/>
    <lineage>
        <taxon>Eukaryota</taxon>
        <taxon>Fungi</taxon>
        <taxon>Fungi incertae sedis</taxon>
        <taxon>Microsporidia</taxon>
        <taxon>Pleistophoridae</taxon>
        <taxon>Trachipleistophora</taxon>
    </lineage>
</organism>
<accession>L7JVT6</accession>
<dbReference type="Proteomes" id="UP000011185">
    <property type="component" value="Unassembled WGS sequence"/>
</dbReference>